<proteinExistence type="inferred from homology"/>
<evidence type="ECO:0000256" key="9">
    <source>
        <dbReference type="ARBA" id="ARBA00023180"/>
    </source>
</evidence>
<evidence type="ECO:0000313" key="13">
    <source>
        <dbReference type="EMBL" id="GFO29807.1"/>
    </source>
</evidence>
<dbReference type="PANTHER" id="PTHR12106:SF27">
    <property type="entry name" value="SORTILIN-RELATED RECEPTOR"/>
    <property type="match status" value="1"/>
</dbReference>
<dbReference type="InterPro" id="IPR000742">
    <property type="entry name" value="EGF"/>
</dbReference>
<evidence type="ECO:0000256" key="5">
    <source>
        <dbReference type="ARBA" id="ARBA00022737"/>
    </source>
</evidence>
<comment type="subcellular location">
    <subcellularLocation>
        <location evidence="1">Cell membrane</location>
        <topology evidence="1">Single-pass type I membrane protein</topology>
    </subcellularLocation>
</comment>
<dbReference type="SUPFAM" id="SSF110296">
    <property type="entry name" value="Oligoxyloglucan reducing end-specific cellobiohydrolase"/>
    <property type="match status" value="1"/>
</dbReference>
<dbReference type="Gene3D" id="3.30.60.270">
    <property type="match status" value="1"/>
</dbReference>
<feature type="domain" description="VPS10" evidence="12">
    <location>
        <begin position="120"/>
        <end position="774"/>
    </location>
</feature>
<reference evidence="13 14" key="1">
    <citation type="journal article" date="2021" name="Elife">
        <title>Chloroplast acquisition without the gene transfer in kleptoplastic sea slugs, Plakobranchus ocellatus.</title>
        <authorList>
            <person name="Maeda T."/>
            <person name="Takahashi S."/>
            <person name="Yoshida T."/>
            <person name="Shimamura S."/>
            <person name="Takaki Y."/>
            <person name="Nagai Y."/>
            <person name="Toyoda A."/>
            <person name="Suzuki Y."/>
            <person name="Arimoto A."/>
            <person name="Ishii H."/>
            <person name="Satoh N."/>
            <person name="Nishiyama T."/>
            <person name="Hasebe M."/>
            <person name="Maruyama T."/>
            <person name="Minagawa J."/>
            <person name="Obokata J."/>
            <person name="Shigenobu S."/>
        </authorList>
    </citation>
    <scope>NUCLEOTIDE SEQUENCE [LARGE SCALE GENOMIC DNA]</scope>
</reference>
<evidence type="ECO:0000256" key="10">
    <source>
        <dbReference type="PROSITE-ProRule" id="PRU00124"/>
    </source>
</evidence>
<protein>
    <submittedName>
        <fullName evidence="13">Sortilin-related receptor</fullName>
    </submittedName>
</protein>
<feature type="disulfide bond" evidence="10">
    <location>
        <begin position="1427"/>
        <end position="1442"/>
    </location>
</feature>
<dbReference type="InterPro" id="IPR031777">
    <property type="entry name" value="Sortilin_C"/>
</dbReference>
<dbReference type="Gene3D" id="2.120.10.30">
    <property type="entry name" value="TolB, C-terminal domain"/>
    <property type="match status" value="1"/>
</dbReference>
<dbReference type="CDD" id="cd00112">
    <property type="entry name" value="LDLa"/>
    <property type="match status" value="8"/>
</dbReference>
<feature type="disulfide bond" evidence="10">
    <location>
        <begin position="1186"/>
        <end position="1204"/>
    </location>
</feature>
<feature type="disulfide bond" evidence="10">
    <location>
        <begin position="1281"/>
        <end position="1296"/>
    </location>
</feature>
<feature type="domain" description="EGF-like" evidence="11">
    <location>
        <begin position="1073"/>
        <end position="1121"/>
    </location>
</feature>
<dbReference type="InterPro" id="IPR006581">
    <property type="entry name" value="VPS10"/>
</dbReference>
<dbReference type="SUPFAM" id="SSF57424">
    <property type="entry name" value="LDL receptor-like module"/>
    <property type="match status" value="9"/>
</dbReference>
<keyword evidence="9" id="KW-0325">Glycoprotein</keyword>
<keyword evidence="5" id="KW-0677">Repeat</keyword>
<dbReference type="PANTHER" id="PTHR12106">
    <property type="entry name" value="SORTILIN RELATED"/>
    <property type="match status" value="1"/>
</dbReference>
<dbReference type="GO" id="GO:0005794">
    <property type="term" value="C:Golgi apparatus"/>
    <property type="evidence" value="ECO:0007669"/>
    <property type="project" value="TreeGrafter"/>
</dbReference>
<dbReference type="Proteomes" id="UP000735302">
    <property type="component" value="Unassembled WGS sequence"/>
</dbReference>
<dbReference type="SUPFAM" id="SSF63825">
    <property type="entry name" value="YWTD domain"/>
    <property type="match status" value="1"/>
</dbReference>
<dbReference type="InterPro" id="IPR002172">
    <property type="entry name" value="LDrepeatLR_classA_rpt"/>
</dbReference>
<evidence type="ECO:0000256" key="2">
    <source>
        <dbReference type="ARBA" id="ARBA00009939"/>
    </source>
</evidence>
<dbReference type="InterPro" id="IPR015943">
    <property type="entry name" value="WD40/YVTN_repeat-like_dom_sf"/>
</dbReference>
<feature type="disulfide bond" evidence="10">
    <location>
        <begin position="1220"/>
        <end position="1232"/>
    </location>
</feature>
<evidence type="ECO:0000256" key="8">
    <source>
        <dbReference type="ARBA" id="ARBA00023157"/>
    </source>
</evidence>
<keyword evidence="13" id="KW-0675">Receptor</keyword>
<name>A0AAV4CEZ9_9GAST</name>
<feature type="disulfide bond" evidence="10">
    <location>
        <begin position="1466"/>
        <end position="1481"/>
    </location>
</feature>
<feature type="disulfide bond" evidence="10">
    <location>
        <begin position="1227"/>
        <end position="1245"/>
    </location>
</feature>
<dbReference type="FunFam" id="4.10.400.10:FF:000024">
    <property type="entry name" value="Low-density lipoprotein RecePtor related"/>
    <property type="match status" value="1"/>
</dbReference>
<dbReference type="SMART" id="SM00181">
    <property type="entry name" value="EGF"/>
    <property type="match status" value="4"/>
</dbReference>
<dbReference type="InterPro" id="IPR011042">
    <property type="entry name" value="6-blade_b-propeller_TolB-like"/>
</dbReference>
<evidence type="ECO:0000256" key="4">
    <source>
        <dbReference type="ARBA" id="ARBA00022692"/>
    </source>
</evidence>
<feature type="domain" description="EGF-like" evidence="11">
    <location>
        <begin position="1178"/>
        <end position="1216"/>
    </location>
</feature>
<organism evidence="13 14">
    <name type="scientific">Plakobranchus ocellatus</name>
    <dbReference type="NCBI Taxonomy" id="259542"/>
    <lineage>
        <taxon>Eukaryota</taxon>
        <taxon>Metazoa</taxon>
        <taxon>Spiralia</taxon>
        <taxon>Lophotrochozoa</taxon>
        <taxon>Mollusca</taxon>
        <taxon>Gastropoda</taxon>
        <taxon>Heterobranchia</taxon>
        <taxon>Euthyneura</taxon>
        <taxon>Panpulmonata</taxon>
        <taxon>Sacoglossa</taxon>
        <taxon>Placobranchoidea</taxon>
        <taxon>Plakobranchidae</taxon>
        <taxon>Plakobranchus</taxon>
    </lineage>
</organism>
<dbReference type="EMBL" id="BLXT01006199">
    <property type="protein sequence ID" value="GFO29807.1"/>
    <property type="molecule type" value="Genomic_DNA"/>
</dbReference>
<dbReference type="GO" id="GO:0005886">
    <property type="term" value="C:plasma membrane"/>
    <property type="evidence" value="ECO:0007669"/>
    <property type="project" value="UniProtKB-SubCell"/>
</dbReference>
<feature type="disulfide bond" evidence="10">
    <location>
        <begin position="1372"/>
        <end position="1387"/>
    </location>
</feature>
<dbReference type="InterPro" id="IPR031778">
    <property type="entry name" value="Sortilin_N"/>
</dbReference>
<gene>
    <name evidence="13" type="ORF">PoB_005631200</name>
</gene>
<feature type="domain" description="EGF-like" evidence="11">
    <location>
        <begin position="1139"/>
        <end position="1175"/>
    </location>
</feature>
<dbReference type="InterPro" id="IPR036055">
    <property type="entry name" value="LDL_receptor-like_sf"/>
</dbReference>
<accession>A0AAV4CEZ9</accession>
<feature type="disulfide bond" evidence="10">
    <location>
        <begin position="1262"/>
        <end position="1274"/>
    </location>
</feature>
<feature type="disulfide bond" evidence="10">
    <location>
        <begin position="1323"/>
        <end position="1338"/>
    </location>
</feature>
<dbReference type="Gene3D" id="4.10.400.10">
    <property type="entry name" value="Low-density Lipoprotein Receptor"/>
    <property type="match status" value="8"/>
</dbReference>
<dbReference type="InterPro" id="IPR023415">
    <property type="entry name" value="LDLR_class-A_CS"/>
</dbReference>
<keyword evidence="14" id="KW-1185">Reference proteome</keyword>
<dbReference type="Pfam" id="PF15901">
    <property type="entry name" value="Sortilin_C"/>
    <property type="match status" value="1"/>
</dbReference>
<dbReference type="Pfam" id="PF00057">
    <property type="entry name" value="Ldl_recept_a"/>
    <property type="match status" value="9"/>
</dbReference>
<keyword evidence="7" id="KW-0472">Membrane</keyword>
<comment type="caution">
    <text evidence="13">The sequence shown here is derived from an EMBL/GenBank/DDBJ whole genome shotgun (WGS) entry which is preliminary data.</text>
</comment>
<evidence type="ECO:0000259" key="11">
    <source>
        <dbReference type="SMART" id="SM00181"/>
    </source>
</evidence>
<dbReference type="PRINTS" id="PR00261">
    <property type="entry name" value="LDLRECEPTOR"/>
</dbReference>
<feature type="disulfide bond" evidence="10">
    <location>
        <begin position="1239"/>
        <end position="1254"/>
    </location>
</feature>
<dbReference type="Gene3D" id="2.130.10.10">
    <property type="entry name" value="YVTN repeat-like/Quinoprotein amine dehydrogenase"/>
    <property type="match status" value="1"/>
</dbReference>
<keyword evidence="3" id="KW-1003">Cell membrane</keyword>
<dbReference type="SMART" id="SM00192">
    <property type="entry name" value="LDLa"/>
    <property type="match status" value="9"/>
</dbReference>
<comment type="similarity">
    <text evidence="2">Belongs to the LDLR family.</text>
</comment>
<dbReference type="InterPro" id="IPR050310">
    <property type="entry name" value="VPS10-sortilin"/>
</dbReference>
<feature type="disulfide bond" evidence="10">
    <location>
        <begin position="1269"/>
        <end position="1287"/>
    </location>
</feature>
<evidence type="ECO:0000256" key="7">
    <source>
        <dbReference type="ARBA" id="ARBA00023136"/>
    </source>
</evidence>
<dbReference type="PROSITE" id="PS01209">
    <property type="entry name" value="LDLRA_1"/>
    <property type="match status" value="5"/>
</dbReference>
<dbReference type="SMART" id="SM00602">
    <property type="entry name" value="VPS10"/>
    <property type="match status" value="1"/>
</dbReference>
<feature type="disulfide bond" evidence="10">
    <location>
        <begin position="1147"/>
        <end position="1165"/>
    </location>
</feature>
<dbReference type="GO" id="GO:0006892">
    <property type="term" value="P:post-Golgi vesicle-mediated transport"/>
    <property type="evidence" value="ECO:0007669"/>
    <property type="project" value="TreeGrafter"/>
</dbReference>
<evidence type="ECO:0000256" key="1">
    <source>
        <dbReference type="ARBA" id="ARBA00004251"/>
    </source>
</evidence>
<keyword evidence="6" id="KW-1133">Transmembrane helix</keyword>
<feature type="disulfide bond" evidence="10">
    <location>
        <begin position="1179"/>
        <end position="1191"/>
    </location>
</feature>
<dbReference type="Gene3D" id="2.10.70.80">
    <property type="match status" value="1"/>
</dbReference>
<comment type="caution">
    <text evidence="10">Lacks conserved residue(s) required for the propagation of feature annotation.</text>
</comment>
<keyword evidence="8 10" id="KW-1015">Disulfide bond</keyword>
<evidence type="ECO:0000256" key="3">
    <source>
        <dbReference type="ARBA" id="ARBA00022475"/>
    </source>
</evidence>
<dbReference type="FunFam" id="4.10.400.10:FF:000011">
    <property type="entry name" value="Low-density lipoprotein receptor-related protein 1"/>
    <property type="match status" value="1"/>
</dbReference>
<feature type="disulfide bond" evidence="10">
    <location>
        <begin position="1360"/>
        <end position="1378"/>
    </location>
</feature>
<keyword evidence="4" id="KW-0812">Transmembrane</keyword>
<evidence type="ECO:0000256" key="6">
    <source>
        <dbReference type="ARBA" id="ARBA00022989"/>
    </source>
</evidence>
<dbReference type="Gene3D" id="4.10.1220.10">
    <property type="entry name" value="EGF-type module"/>
    <property type="match status" value="1"/>
</dbReference>
<evidence type="ECO:0000313" key="14">
    <source>
        <dbReference type="Proteomes" id="UP000735302"/>
    </source>
</evidence>
<feature type="disulfide bond" evidence="10">
    <location>
        <begin position="1507"/>
        <end position="1522"/>
    </location>
</feature>
<dbReference type="Pfam" id="PF15902">
    <property type="entry name" value="Sortilin-Vps10"/>
    <property type="match status" value="1"/>
</dbReference>
<feature type="domain" description="EGF-like" evidence="11">
    <location>
        <begin position="1441"/>
        <end position="1482"/>
    </location>
</feature>
<evidence type="ECO:0000259" key="12">
    <source>
        <dbReference type="SMART" id="SM00602"/>
    </source>
</evidence>
<dbReference type="PROSITE" id="PS50068">
    <property type="entry name" value="LDLRA_2"/>
    <property type="match status" value="9"/>
</dbReference>
<sequence>MMPGIIPDSAWQTTTIVFVILITVTVSGHERFGLPSTTLHIAEEELDLDQHAISGGKIYTIHRSAELFDESRYFERSSSEAQRVKRSADYHNAGPKSVLAHLGNDSHTTLIVHWAGEGSDVILALAKNSSETDKSSVYVSYDYGKNFTDFSSKLVESNGNQAIINKYFTVNKFNSYYVFTDLQASCIFTTDDSCRTFTTHCGLPFKPRTLSIHRNNPRYMLGLDEESNLKQLYLSGDFGSSWTPVLSHVKAFYWDFPDSIDSSRIYVQEEQPGGKGQVVRVSLAAFARASSRGLPASLTSLDLQVLLTDVVDFQIKGEYIFATKSVRLFGSQQPGPTMQLWISHKGQRFYRAEFPHQHNLTDFYVADASEGQLMVCISHNASYSNLYISDVNSYKFSLSLEKIFYFNPKVHGNSNWIRSHTNKSFADVTKISGVQGIYIASQQVGSYLQIDEQISVITYDKGGMWQKVTPPELTLNGRNSTCGSSDRCSLHLMQRFHQLLRGNRYSPILTQNSAPGLVVASGVLGSSLKGEPHVFVSASAGIRWTEALPGSFAYATADQGGIIAAIHLQRPTNQLLYSIDEGETWHPYMFTEDPGMMRVYGLMTEPGENTTIFTVFGSPLSHHRWSIIQVDMKDVFQGKKCTSSDYKKWSVSEDLPSNQGCLLGRVTQYQRRLAHVVCYNGEDFVRKTEVTNCMCTREDFECDYGYSESSIYSTLCERDSNVPDHEIHQIPQNCPPGTFYNYTRGYRKVPGDTCHGGQEHNYGPLKYSCPVKEQPEFLLVTSEGRVGMLNLGSGTSTRVLDYIKPGQAPAVFDLKNDAVLYVSRDGSIGCIESSTVETSPRFTRGLLYLDPAYPKVASLAFDWTGRNVFTIMTNEESGMSVIVVINVDHRFHKKLYTLHDARSLVLDPHDGFLYFVGKDVSTQPQHYSIYRASMDGIDGSPILVLDTTRRVGAETVMTLDRDTGQLFWIDSESNYMYSGLVNGVGHNPDLDGTSERRSLNLTTLLRYSRPSTLAGASAIAIHKDYLYVSFRTTAKVLMTRKSESFDFTEFAWYTSEVVGMVVVSNTSHHAMSACSPYHGQCSQLCLPRPAYAGGGHNRTCRCDDEYRTEKTPGSAHDETCLCEAGDVMKEGVCYRNGSTCASDYFTCSNGRCVSHSYKCDGDDDCHDGSDELDCVLEHCKENSFTCHSGKCIPANWRCDGMDDCRDGMASDELRCANNSCSKSQFTCANHYCINKLWKCDGDNDCHDNSDEQNCDTTANSTCADWEFTCADSSCVDHFSHCNGMWDCQDGSDERNCTQHTCTDEFHFSCGDVNNTCILKAWLCDHEQDCSNGKDEENCPTGIPTPTTTASPGRCISGYRCHNNFCVGWETLCNGVNDCGDGSDEEGCFDIGSLIITTPAPQGPCLDGHFSCDMSSDRAKCLPPSVRCNGQVDCTDGTDEEECEHNCSEDQFDCEDNSTCVWRSWVCDGDDDCRNGKDEEGCEKHETCESTDWRCAKDGGCVPITDRCNGVLDCDDASDELGCDDIDCSILDSNLEGCCAEEKCGVYLHQMIHFFFFMHRLRGKCKPIEEAAANVDHNLCELMAILWLHMKCQHSISLPYPNEAQNLSSS</sequence>
<feature type="disulfide bond" evidence="10">
    <location>
        <begin position="1140"/>
        <end position="1152"/>
    </location>
</feature>
<dbReference type="FunFam" id="3.30.60.270:FF:000002">
    <property type="entry name" value="Sortilin-related receptor isoform A"/>
    <property type="match status" value="1"/>
</dbReference>
<feature type="disulfide bond" evidence="10">
    <location>
        <begin position="1159"/>
        <end position="1174"/>
    </location>
</feature>